<feature type="domain" description="AMP-dependent synthetase/ligase" evidence="1">
    <location>
        <begin position="10"/>
        <end position="333"/>
    </location>
</feature>
<dbReference type="Gene3D" id="3.30.300.30">
    <property type="match status" value="1"/>
</dbReference>
<dbReference type="RefSeq" id="WP_349118018.1">
    <property type="nucleotide sequence ID" value="NZ_JBBMFM010000015.1"/>
</dbReference>
<evidence type="ECO:0000259" key="1">
    <source>
        <dbReference type="Pfam" id="PF00501"/>
    </source>
</evidence>
<accession>A0ABV1D2M3</accession>
<gene>
    <name evidence="2" type="ORF">WMQ36_06580</name>
</gene>
<evidence type="ECO:0000313" key="2">
    <source>
        <dbReference type="EMBL" id="MEQ2424633.1"/>
    </source>
</evidence>
<comment type="caution">
    <text evidence="2">The sequence shown here is derived from an EMBL/GenBank/DDBJ whole genome shotgun (WGS) entry which is preliminary data.</text>
</comment>
<dbReference type="Gene3D" id="3.40.50.12780">
    <property type="entry name" value="N-terminal domain of ligase-like"/>
    <property type="match status" value="1"/>
</dbReference>
<protein>
    <submittedName>
        <fullName evidence="2">Amino acid adenylation domain-containing protein</fullName>
    </submittedName>
</protein>
<dbReference type="Proteomes" id="UP001454086">
    <property type="component" value="Unassembled WGS sequence"/>
</dbReference>
<dbReference type="CDD" id="cd05930">
    <property type="entry name" value="A_NRPS"/>
    <property type="match status" value="1"/>
</dbReference>
<dbReference type="InterPro" id="IPR045851">
    <property type="entry name" value="AMP-bd_C_sf"/>
</dbReference>
<sequence length="488" mass="54913">MEHQTFCDVFAETAAQYPDRTAVHADGRSVTYGELLRWSNAAAGRLLKDGAVKEEIIAVNTGRTAETIAGILGIWKAGCAYVYLDRAYPKERSENIIKECRCRFILDSRWWEEMDREMILPDINLSERNCLALLIYTSGSTAKPKGVMLEHRNVMASAYNFTVFETRPHERFGVFPGFGFVAAVSDIFSTLAVGAANYIIPGTIRKNIVELEKFYRMHGICITFLPPHMARKLLAMDLEGIPLRLLLVGSEPVRNLDISKAPFCIFNVYGASEMCSMISHYEIRDAGGKSVYPVGMLNHGLRGYITDEEGNPVRPGEPGELWLSGHQVSRGYYGLPEMTHAHYVPNPFSQETGHERVFKTNDILRELPDGNLQYVCRKDNMFKIRGFRVESGAVETAILECGDVKEAVVRAFMDDGGCNILCGYFTADHKVDVKELKGKLADKIPYYMIPTCLIQLEAFPRNMNSKIDRKAILPPAELNDHKLLEELY</sequence>
<organism evidence="2 3">
    <name type="scientific">Enterocloster hominis</name>
    <name type="common">ex Hitch et al. 2024</name>
    <dbReference type="NCBI Taxonomy" id="1917870"/>
    <lineage>
        <taxon>Bacteria</taxon>
        <taxon>Bacillati</taxon>
        <taxon>Bacillota</taxon>
        <taxon>Clostridia</taxon>
        <taxon>Lachnospirales</taxon>
        <taxon>Lachnospiraceae</taxon>
        <taxon>Enterocloster</taxon>
    </lineage>
</organism>
<proteinExistence type="predicted"/>
<dbReference type="EMBL" id="JBBMFM010000015">
    <property type="protein sequence ID" value="MEQ2424633.1"/>
    <property type="molecule type" value="Genomic_DNA"/>
</dbReference>
<dbReference type="InterPro" id="IPR000873">
    <property type="entry name" value="AMP-dep_synth/lig_dom"/>
</dbReference>
<name>A0ABV1D2M3_9FIRM</name>
<keyword evidence="3" id="KW-1185">Reference proteome</keyword>
<dbReference type="Pfam" id="PF00501">
    <property type="entry name" value="AMP-binding"/>
    <property type="match status" value="1"/>
</dbReference>
<dbReference type="PANTHER" id="PTHR45527:SF1">
    <property type="entry name" value="FATTY ACID SYNTHASE"/>
    <property type="match status" value="1"/>
</dbReference>
<dbReference type="SUPFAM" id="SSF56801">
    <property type="entry name" value="Acetyl-CoA synthetase-like"/>
    <property type="match status" value="1"/>
</dbReference>
<reference evidence="2 3" key="1">
    <citation type="submission" date="2024-03" db="EMBL/GenBank/DDBJ databases">
        <title>Human intestinal bacterial collection.</title>
        <authorList>
            <person name="Pauvert C."/>
            <person name="Hitch T.C.A."/>
            <person name="Clavel T."/>
        </authorList>
    </citation>
    <scope>NUCLEOTIDE SEQUENCE [LARGE SCALE GENOMIC DNA]</scope>
    <source>
        <strain evidence="2 3">CLA-SR-H021</strain>
    </source>
</reference>
<dbReference type="InterPro" id="IPR042099">
    <property type="entry name" value="ANL_N_sf"/>
</dbReference>
<dbReference type="PANTHER" id="PTHR45527">
    <property type="entry name" value="NONRIBOSOMAL PEPTIDE SYNTHETASE"/>
    <property type="match status" value="1"/>
</dbReference>
<evidence type="ECO:0000313" key="3">
    <source>
        <dbReference type="Proteomes" id="UP001454086"/>
    </source>
</evidence>